<evidence type="ECO:0000256" key="3">
    <source>
        <dbReference type="ARBA" id="ARBA00022833"/>
    </source>
</evidence>
<evidence type="ECO:0000256" key="1">
    <source>
        <dbReference type="ARBA" id="ARBA00005495"/>
    </source>
</evidence>
<dbReference type="Pfam" id="PF04828">
    <property type="entry name" value="GFA"/>
    <property type="match status" value="1"/>
</dbReference>
<keyword evidence="3" id="KW-0862">Zinc</keyword>
<reference evidence="6" key="1">
    <citation type="submission" date="2015-01" db="EMBL/GenBank/DDBJ databases">
        <authorList>
            <person name="Durling Mikael"/>
        </authorList>
    </citation>
    <scope>NUCLEOTIDE SEQUENCE</scope>
</reference>
<keyword evidence="2" id="KW-0479">Metal-binding</keyword>
<gene>
    <name evidence="6" type="ORF">BN869_000009911_1</name>
</gene>
<feature type="domain" description="CENP-V/GFA" evidence="5">
    <location>
        <begin position="4"/>
        <end position="118"/>
    </location>
</feature>
<dbReference type="InterPro" id="IPR006913">
    <property type="entry name" value="CENP-V/GFA"/>
</dbReference>
<dbReference type="InterPro" id="IPR011057">
    <property type="entry name" value="Mss4-like_sf"/>
</dbReference>
<dbReference type="PANTHER" id="PTHR33337">
    <property type="entry name" value="GFA DOMAIN-CONTAINING PROTEIN"/>
    <property type="match status" value="1"/>
</dbReference>
<accession>A0A0B7K8X3</accession>
<name>A0A0B7K8X3_BIOOC</name>
<dbReference type="GO" id="GO:0046872">
    <property type="term" value="F:metal ion binding"/>
    <property type="evidence" value="ECO:0007669"/>
    <property type="project" value="UniProtKB-KW"/>
</dbReference>
<keyword evidence="4" id="KW-0456">Lyase</keyword>
<organism evidence="6">
    <name type="scientific">Bionectria ochroleuca</name>
    <name type="common">Gliocladium roseum</name>
    <dbReference type="NCBI Taxonomy" id="29856"/>
    <lineage>
        <taxon>Eukaryota</taxon>
        <taxon>Fungi</taxon>
        <taxon>Dikarya</taxon>
        <taxon>Ascomycota</taxon>
        <taxon>Pezizomycotina</taxon>
        <taxon>Sordariomycetes</taxon>
        <taxon>Hypocreomycetidae</taxon>
        <taxon>Hypocreales</taxon>
        <taxon>Bionectriaceae</taxon>
        <taxon>Clonostachys</taxon>
    </lineage>
</organism>
<protein>
    <recommendedName>
        <fullName evidence="5">CENP-V/GFA domain-containing protein</fullName>
    </recommendedName>
</protein>
<dbReference type="PROSITE" id="PS51891">
    <property type="entry name" value="CENP_V_GFA"/>
    <property type="match status" value="1"/>
</dbReference>
<evidence type="ECO:0000259" key="5">
    <source>
        <dbReference type="PROSITE" id="PS51891"/>
    </source>
</evidence>
<evidence type="ECO:0000256" key="2">
    <source>
        <dbReference type="ARBA" id="ARBA00022723"/>
    </source>
</evidence>
<sequence length="138" mass="15295">MASFTGSCICKKLKFSFTGEPKQTAVCHCVQCQKLSGSAFTYNLLVPREDFKWTSGSPKAGSFVQESGIIVEYSFCPDCGTVIAKQTDKEDFKPFSLVQAGTVDGYDTKRKPDAEFWVSRKADWVQPIPGVPQMAKFE</sequence>
<dbReference type="SUPFAM" id="SSF51316">
    <property type="entry name" value="Mss4-like"/>
    <property type="match status" value="1"/>
</dbReference>
<comment type="similarity">
    <text evidence="1">Belongs to the Gfa family.</text>
</comment>
<dbReference type="AlphaFoldDB" id="A0A0B7K8X3"/>
<dbReference type="EMBL" id="CDPU01000038">
    <property type="protein sequence ID" value="CEO53853.1"/>
    <property type="molecule type" value="Genomic_DNA"/>
</dbReference>
<evidence type="ECO:0000256" key="4">
    <source>
        <dbReference type="ARBA" id="ARBA00023239"/>
    </source>
</evidence>
<dbReference type="GO" id="GO:0016846">
    <property type="term" value="F:carbon-sulfur lyase activity"/>
    <property type="evidence" value="ECO:0007669"/>
    <property type="project" value="InterPro"/>
</dbReference>
<dbReference type="Gene3D" id="3.90.1590.10">
    <property type="entry name" value="glutathione-dependent formaldehyde- activating enzyme (gfa)"/>
    <property type="match status" value="1"/>
</dbReference>
<proteinExistence type="inferred from homology"/>
<evidence type="ECO:0000313" key="6">
    <source>
        <dbReference type="EMBL" id="CEO53853.1"/>
    </source>
</evidence>
<dbReference type="PANTHER" id="PTHR33337:SF30">
    <property type="entry name" value="DUF636 DOMAIN PROTEIN (AFU_ORTHOLOGUE AFUA_1G03180)"/>
    <property type="match status" value="1"/>
</dbReference>